<gene>
    <name evidence="2" type="ORF">WH52_01090</name>
</gene>
<dbReference type="Pfam" id="PF03203">
    <property type="entry name" value="MerC"/>
    <property type="match status" value="1"/>
</dbReference>
<organism evidence="2 3">
    <name type="scientific">Tenacibaculum holothuriorum</name>
    <dbReference type="NCBI Taxonomy" id="1635173"/>
    <lineage>
        <taxon>Bacteria</taxon>
        <taxon>Pseudomonadati</taxon>
        <taxon>Bacteroidota</taxon>
        <taxon>Flavobacteriia</taxon>
        <taxon>Flavobacteriales</taxon>
        <taxon>Flavobacteriaceae</taxon>
        <taxon>Tenacibaculum</taxon>
    </lineage>
</organism>
<evidence type="ECO:0000313" key="2">
    <source>
        <dbReference type="EMBL" id="OSY89270.1"/>
    </source>
</evidence>
<evidence type="ECO:0000256" key="1">
    <source>
        <dbReference type="SAM" id="Phobius"/>
    </source>
</evidence>
<keyword evidence="1" id="KW-0472">Membrane</keyword>
<proteinExistence type="predicted"/>
<comment type="caution">
    <text evidence="2">The sequence shown here is derived from an EMBL/GenBank/DDBJ whole genome shotgun (WGS) entry which is preliminary data.</text>
</comment>
<protein>
    <submittedName>
        <fullName evidence="2">Membrane protein</fullName>
    </submittedName>
</protein>
<dbReference type="GO" id="GO:0015097">
    <property type="term" value="F:mercury ion transmembrane transporter activity"/>
    <property type="evidence" value="ECO:0007669"/>
    <property type="project" value="InterPro"/>
</dbReference>
<feature type="transmembrane region" description="Helical" evidence="1">
    <location>
        <begin position="102"/>
        <end position="119"/>
    </location>
</feature>
<accession>A0A1Y2PGI9</accession>
<name>A0A1Y2PGI9_9FLAO</name>
<dbReference type="OrthoDB" id="1274419at2"/>
<dbReference type="InterPro" id="IPR004891">
    <property type="entry name" value="Mercury-R_MerC"/>
</dbReference>
<reference evidence="2 3" key="1">
    <citation type="submission" date="2015-03" db="EMBL/GenBank/DDBJ databases">
        <title>Genome sequence of Tenacibaculum sp. S2-2, isolated from intestinal microbiota of sea cucumber, Apostichopus japonicas.</title>
        <authorList>
            <person name="Shao Z."/>
            <person name="Wang L."/>
            <person name="Li X."/>
        </authorList>
    </citation>
    <scope>NUCLEOTIDE SEQUENCE [LARGE SCALE GENOMIC DNA]</scope>
    <source>
        <strain evidence="2 3">S2-2</strain>
    </source>
</reference>
<keyword evidence="3" id="KW-1185">Reference proteome</keyword>
<dbReference type="GO" id="GO:0016020">
    <property type="term" value="C:membrane"/>
    <property type="evidence" value="ECO:0007669"/>
    <property type="project" value="InterPro"/>
</dbReference>
<dbReference type="STRING" id="1635173.WH52_01090"/>
<keyword evidence="1" id="KW-1133">Transmembrane helix</keyword>
<dbReference type="Proteomes" id="UP000194221">
    <property type="component" value="Unassembled WGS sequence"/>
</dbReference>
<dbReference type="RefSeq" id="WP_086029070.1">
    <property type="nucleotide sequence ID" value="NZ_LAPZ01000001.1"/>
</dbReference>
<sequence length="134" mass="15442">MKVTSIKPDVFGAFASTLCLLHCIATPLLFIVQSCSLKGCHSTPTWWKTIDYIFLVISFFAIYHSTQTTTSKVIKPMLWLSWFLLFFVVINEKLSLIFLPEYAIYIPALALVILHIYNLNYCQCKTEKCCVHHE</sequence>
<dbReference type="PROSITE" id="PS51257">
    <property type="entry name" value="PROKAR_LIPOPROTEIN"/>
    <property type="match status" value="1"/>
</dbReference>
<dbReference type="EMBL" id="LAPZ01000001">
    <property type="protein sequence ID" value="OSY89270.1"/>
    <property type="molecule type" value="Genomic_DNA"/>
</dbReference>
<dbReference type="InParanoid" id="A0A1Y2PGI9"/>
<feature type="transmembrane region" description="Helical" evidence="1">
    <location>
        <begin position="49"/>
        <end position="66"/>
    </location>
</feature>
<dbReference type="AlphaFoldDB" id="A0A1Y2PGI9"/>
<keyword evidence="1" id="KW-0812">Transmembrane</keyword>
<evidence type="ECO:0000313" key="3">
    <source>
        <dbReference type="Proteomes" id="UP000194221"/>
    </source>
</evidence>